<dbReference type="CDD" id="cd11031">
    <property type="entry name" value="Cyp158A-like"/>
    <property type="match status" value="1"/>
</dbReference>
<keyword evidence="2" id="KW-0479">Metal-binding</keyword>
<dbReference type="EMBL" id="BSDI01000017">
    <property type="protein sequence ID" value="GLH98473.1"/>
    <property type="molecule type" value="Genomic_DNA"/>
</dbReference>
<accession>A0ABQ5QV62</accession>
<dbReference type="InterPro" id="IPR001128">
    <property type="entry name" value="Cyt_P450"/>
</dbReference>
<keyword evidence="2" id="KW-0560">Oxidoreductase</keyword>
<evidence type="ECO:0000313" key="3">
    <source>
        <dbReference type="EMBL" id="GLH98473.1"/>
    </source>
</evidence>
<dbReference type="PANTHER" id="PTHR46696">
    <property type="entry name" value="P450, PUTATIVE (EUROFUNG)-RELATED"/>
    <property type="match status" value="1"/>
</dbReference>
<protein>
    <submittedName>
        <fullName evidence="3">Cytochrome P450</fullName>
    </submittedName>
</protein>
<keyword evidence="2" id="KW-0408">Iron</keyword>
<sequence>MVDTLRDDLDHPLFPAGDPPRLDADPLLARLRREPGMHRVRLPYGQATWLAVRHRDVKALLTDQRFSRADAVGPDEPRILPFIQQANVLLVTDAPEHDRLRQLLAGAFTVRGVERLRPFTERTVEELLDAMRQQEAPVDLLAAYALPLPALVIAELLGVPAAERQAFRRLADAFSVPAVFTRTVEELMAQREELQTYLSQLIERKRASPGDDLLSSLIDGGSLTADELLAVAFMLLVAGHEATADQIANLTYLLLTHPDQRRELLDRPEQLPAAVEEMLRFVPSGVATGLPRLATEDVRLGGVLVRRGEFVMPLMAGANRDEEVFAEPDRLDFARPRPAHFAFGHGVHRCLGAALARMELQVAIGALLRRFPDLRLAADVDDIIWCAGGLVRAPVNLPVAW</sequence>
<evidence type="ECO:0000313" key="4">
    <source>
        <dbReference type="Proteomes" id="UP001144280"/>
    </source>
</evidence>
<dbReference type="Proteomes" id="UP001144280">
    <property type="component" value="Unassembled WGS sequence"/>
</dbReference>
<keyword evidence="2" id="KW-0503">Monooxygenase</keyword>
<dbReference type="InterPro" id="IPR002397">
    <property type="entry name" value="Cyt_P450_B"/>
</dbReference>
<dbReference type="PRINTS" id="PR00359">
    <property type="entry name" value="BP450"/>
</dbReference>
<dbReference type="RefSeq" id="WP_281897392.1">
    <property type="nucleotide sequence ID" value="NZ_BSDI01000017.1"/>
</dbReference>
<evidence type="ECO:0000256" key="2">
    <source>
        <dbReference type="RuleBase" id="RU000461"/>
    </source>
</evidence>
<evidence type="ECO:0000256" key="1">
    <source>
        <dbReference type="ARBA" id="ARBA00010617"/>
    </source>
</evidence>
<dbReference type="InterPro" id="IPR017972">
    <property type="entry name" value="Cyt_P450_CS"/>
</dbReference>
<dbReference type="InterPro" id="IPR036396">
    <property type="entry name" value="Cyt_P450_sf"/>
</dbReference>
<dbReference type="Pfam" id="PF00067">
    <property type="entry name" value="p450"/>
    <property type="match status" value="1"/>
</dbReference>
<proteinExistence type="inferred from homology"/>
<comment type="caution">
    <text evidence="3">The sequence shown here is derived from an EMBL/GenBank/DDBJ whole genome shotgun (WGS) entry which is preliminary data.</text>
</comment>
<dbReference type="PRINTS" id="PR00385">
    <property type="entry name" value="P450"/>
</dbReference>
<keyword evidence="2" id="KW-0349">Heme</keyword>
<comment type="similarity">
    <text evidence="1 2">Belongs to the cytochrome P450 family.</text>
</comment>
<dbReference type="PROSITE" id="PS00086">
    <property type="entry name" value="CYTOCHROME_P450"/>
    <property type="match status" value="1"/>
</dbReference>
<name>A0ABQ5QV62_9ACTN</name>
<organism evidence="3 4">
    <name type="scientific">Phytohabitans aurantiacus</name>
    <dbReference type="NCBI Taxonomy" id="3016789"/>
    <lineage>
        <taxon>Bacteria</taxon>
        <taxon>Bacillati</taxon>
        <taxon>Actinomycetota</taxon>
        <taxon>Actinomycetes</taxon>
        <taxon>Micromonosporales</taxon>
        <taxon>Micromonosporaceae</taxon>
    </lineage>
</organism>
<dbReference type="PANTHER" id="PTHR46696:SF1">
    <property type="entry name" value="CYTOCHROME P450 YJIB-RELATED"/>
    <property type="match status" value="1"/>
</dbReference>
<gene>
    <name evidence="3" type="ORF">Pa4123_37480</name>
</gene>
<reference evidence="3" key="1">
    <citation type="submission" date="2022-12" db="EMBL/GenBank/DDBJ databases">
        <title>New Phytohabitans aurantiacus sp. RD004123 nov., an actinomycete isolated from soil.</title>
        <authorList>
            <person name="Triningsih D.W."/>
            <person name="Harunari E."/>
            <person name="Igarashi Y."/>
        </authorList>
    </citation>
    <scope>NUCLEOTIDE SEQUENCE</scope>
    <source>
        <strain evidence="3">RD004123</strain>
    </source>
</reference>
<dbReference type="SUPFAM" id="SSF48264">
    <property type="entry name" value="Cytochrome P450"/>
    <property type="match status" value="1"/>
</dbReference>
<keyword evidence="4" id="KW-1185">Reference proteome</keyword>
<dbReference type="Gene3D" id="1.10.630.10">
    <property type="entry name" value="Cytochrome P450"/>
    <property type="match status" value="1"/>
</dbReference>